<sequence>MTDMTPEAARDALADAARTSDRLRARARWASTKLAVTGIGMGLLTLAVGLVRSDLVGFAVFAAWGVLIAATAWWERRRTAHLPGTQQRTSRYWAASFALYAVAIACGVARPEGDAGFWVPAAVVVALPMVVGAVRERRA</sequence>
<feature type="transmembrane region" description="Helical" evidence="1">
    <location>
        <begin position="93"/>
        <end position="111"/>
    </location>
</feature>
<keyword evidence="3" id="KW-1185">Reference proteome</keyword>
<keyword evidence="1" id="KW-0472">Membrane</keyword>
<evidence type="ECO:0000256" key="1">
    <source>
        <dbReference type="SAM" id="Phobius"/>
    </source>
</evidence>
<feature type="transmembrane region" description="Helical" evidence="1">
    <location>
        <begin position="30"/>
        <end position="49"/>
    </location>
</feature>
<accession>A0A4Y3KX84</accession>
<evidence type="ECO:0000313" key="2">
    <source>
        <dbReference type="EMBL" id="GEA87520.1"/>
    </source>
</evidence>
<dbReference type="RefSeq" id="WP_141372124.1">
    <property type="nucleotide sequence ID" value="NZ_BJLR01000016.1"/>
</dbReference>
<name>A0A4Y3KX84_9CELL</name>
<comment type="caution">
    <text evidence="2">The sequence shown here is derived from an EMBL/GenBank/DDBJ whole genome shotgun (WGS) entry which is preliminary data.</text>
</comment>
<protein>
    <submittedName>
        <fullName evidence="2">Uncharacterized protein</fullName>
    </submittedName>
</protein>
<feature type="transmembrane region" description="Helical" evidence="1">
    <location>
        <begin position="55"/>
        <end position="73"/>
    </location>
</feature>
<proteinExistence type="predicted"/>
<evidence type="ECO:0000313" key="3">
    <source>
        <dbReference type="Proteomes" id="UP000317046"/>
    </source>
</evidence>
<reference evidence="2" key="1">
    <citation type="submission" date="2019-06" db="EMBL/GenBank/DDBJ databases">
        <title>Whole genome shotgun sequence of Cellulomonas cellasea NBRC 3753.</title>
        <authorList>
            <person name="Hosoyama A."/>
            <person name="Uohara A."/>
            <person name="Ohji S."/>
            <person name="Ichikawa N."/>
        </authorList>
    </citation>
    <scope>NUCLEOTIDE SEQUENCE [LARGE SCALE GENOMIC DNA]</scope>
    <source>
        <strain evidence="2">NBRC 3753</strain>
    </source>
</reference>
<gene>
    <name evidence="2" type="ORF">CCE01nite_14690</name>
</gene>
<keyword evidence="1" id="KW-0812">Transmembrane</keyword>
<feature type="transmembrane region" description="Helical" evidence="1">
    <location>
        <begin position="117"/>
        <end position="134"/>
    </location>
</feature>
<keyword evidence="1" id="KW-1133">Transmembrane helix</keyword>
<organism evidence="2 3">
    <name type="scientific">Cellulomonas cellasea</name>
    <dbReference type="NCBI Taxonomy" id="43670"/>
    <lineage>
        <taxon>Bacteria</taxon>
        <taxon>Bacillati</taxon>
        <taxon>Actinomycetota</taxon>
        <taxon>Actinomycetes</taxon>
        <taxon>Micrococcales</taxon>
        <taxon>Cellulomonadaceae</taxon>
        <taxon>Cellulomonas</taxon>
    </lineage>
</organism>
<dbReference type="Proteomes" id="UP000317046">
    <property type="component" value="Unassembled WGS sequence"/>
</dbReference>
<dbReference type="EMBL" id="BJLR01000016">
    <property type="protein sequence ID" value="GEA87520.1"/>
    <property type="molecule type" value="Genomic_DNA"/>
</dbReference>
<dbReference type="AlphaFoldDB" id="A0A4Y3KX84"/>